<organism evidence="1 2">
    <name type="scientific">Timema podura</name>
    <name type="common">Walking stick</name>
    <dbReference type="NCBI Taxonomy" id="61482"/>
    <lineage>
        <taxon>Eukaryota</taxon>
        <taxon>Metazoa</taxon>
        <taxon>Ecdysozoa</taxon>
        <taxon>Arthropoda</taxon>
        <taxon>Hexapoda</taxon>
        <taxon>Insecta</taxon>
        <taxon>Pterygota</taxon>
        <taxon>Neoptera</taxon>
        <taxon>Polyneoptera</taxon>
        <taxon>Phasmatodea</taxon>
        <taxon>Timematodea</taxon>
        <taxon>Timematoidea</taxon>
        <taxon>Timematidae</taxon>
        <taxon>Timema</taxon>
    </lineage>
</organism>
<comment type="caution">
    <text evidence="1">The sequence shown here is derived from an EMBL/GenBank/DDBJ whole genome shotgun (WGS) entry which is preliminary data.</text>
</comment>
<reference evidence="1" key="1">
    <citation type="submission" date="2021-03" db="EMBL/GenBank/DDBJ databases">
        <authorList>
            <person name="Tran Van P."/>
        </authorList>
    </citation>
    <scope>NUCLEOTIDE SEQUENCE</scope>
</reference>
<protein>
    <submittedName>
        <fullName evidence="1">Uncharacterized protein</fullName>
    </submittedName>
</protein>
<gene>
    <name evidence="1" type="ORF">TPAB3V08_LOCUS7294</name>
</gene>
<name>A0ABN7NZS3_TIMPD</name>
<evidence type="ECO:0000313" key="1">
    <source>
        <dbReference type="EMBL" id="CAG2060337.1"/>
    </source>
</evidence>
<accession>A0ABN7NZS3</accession>
<dbReference type="EMBL" id="CAJPIN010012117">
    <property type="protein sequence ID" value="CAG2060337.1"/>
    <property type="molecule type" value="Genomic_DNA"/>
</dbReference>
<sequence>MDLLQFINQIDIGEIYFTLVLSQDFYCCTAPNRINSSQDKVIVNFNKYSGCALRDSLTVHRLVTDLSSRHQFRPVAKEEMSSNRSHPIDCLTETVDDYGGAPVRCSSSSTPDRDSSPDLPVIGILIQHESDALDHVATGAVNNCDVEVFMNYADKPNMLGGMSWDLCTEKKKKTTSNFSPTMEETENTEVTETPTQRVQCVG</sequence>
<keyword evidence="2" id="KW-1185">Reference proteome</keyword>
<proteinExistence type="predicted"/>
<evidence type="ECO:0000313" key="2">
    <source>
        <dbReference type="Proteomes" id="UP001153148"/>
    </source>
</evidence>
<dbReference type="Proteomes" id="UP001153148">
    <property type="component" value="Unassembled WGS sequence"/>
</dbReference>